<evidence type="ECO:0000313" key="4">
    <source>
        <dbReference type="Proteomes" id="UP001610334"/>
    </source>
</evidence>
<dbReference type="Proteomes" id="UP001610334">
    <property type="component" value="Unassembled WGS sequence"/>
</dbReference>
<evidence type="ECO:0000259" key="2">
    <source>
        <dbReference type="Pfam" id="PF05970"/>
    </source>
</evidence>
<keyword evidence="1" id="KW-0227">DNA damage</keyword>
<gene>
    <name evidence="3" type="ORF">BJX63DRAFT_397314</name>
</gene>
<dbReference type="InterPro" id="IPR027417">
    <property type="entry name" value="P-loop_NTPase"/>
</dbReference>
<dbReference type="EMBL" id="JBFXLT010000051">
    <property type="protein sequence ID" value="KAL2812051.1"/>
    <property type="molecule type" value="Genomic_DNA"/>
</dbReference>
<accession>A0ABR4H9E0</accession>
<dbReference type="EC" id="5.6.2.3" evidence="1"/>
<protein>
    <recommendedName>
        <fullName evidence="1">ATP-dependent DNA helicase</fullName>
        <ecNumber evidence="1">5.6.2.3</ecNumber>
    </recommendedName>
</protein>
<keyword evidence="1" id="KW-0347">Helicase</keyword>
<keyword evidence="1" id="KW-0233">DNA recombination</keyword>
<proteinExistence type="inferred from homology"/>
<dbReference type="Gene3D" id="3.40.50.300">
    <property type="entry name" value="P-loop containing nucleotide triphosphate hydrolases"/>
    <property type="match status" value="1"/>
</dbReference>
<dbReference type="SUPFAM" id="SSF52540">
    <property type="entry name" value="P-loop containing nucleoside triphosphate hydrolases"/>
    <property type="match status" value="1"/>
</dbReference>
<keyword evidence="1" id="KW-0378">Hydrolase</keyword>
<dbReference type="InterPro" id="IPR010285">
    <property type="entry name" value="DNA_helicase_pif1-like_DEAD"/>
</dbReference>
<keyword evidence="1" id="KW-0547">Nucleotide-binding</keyword>
<keyword evidence="1" id="KW-0067">ATP-binding</keyword>
<organism evidence="3 4">
    <name type="scientific">Aspergillus granulosus</name>
    <dbReference type="NCBI Taxonomy" id="176169"/>
    <lineage>
        <taxon>Eukaryota</taxon>
        <taxon>Fungi</taxon>
        <taxon>Dikarya</taxon>
        <taxon>Ascomycota</taxon>
        <taxon>Pezizomycotina</taxon>
        <taxon>Eurotiomycetes</taxon>
        <taxon>Eurotiomycetidae</taxon>
        <taxon>Eurotiales</taxon>
        <taxon>Aspergillaceae</taxon>
        <taxon>Aspergillus</taxon>
        <taxon>Aspergillus subgen. Nidulantes</taxon>
    </lineage>
</organism>
<keyword evidence="1" id="KW-0234">DNA repair</keyword>
<comment type="catalytic activity">
    <reaction evidence="1">
        <text>ATP + H2O = ADP + phosphate + H(+)</text>
        <dbReference type="Rhea" id="RHEA:13065"/>
        <dbReference type="ChEBI" id="CHEBI:15377"/>
        <dbReference type="ChEBI" id="CHEBI:15378"/>
        <dbReference type="ChEBI" id="CHEBI:30616"/>
        <dbReference type="ChEBI" id="CHEBI:43474"/>
        <dbReference type="ChEBI" id="CHEBI:456216"/>
        <dbReference type="EC" id="5.6.2.3"/>
    </reaction>
</comment>
<dbReference type="Pfam" id="PF05970">
    <property type="entry name" value="PIF1"/>
    <property type="match status" value="1"/>
</dbReference>
<name>A0ABR4H9E0_9EURO</name>
<keyword evidence="4" id="KW-1185">Reference proteome</keyword>
<comment type="caution">
    <text evidence="3">The sequence shown here is derived from an EMBL/GenBank/DDBJ whole genome shotgun (WGS) entry which is preliminary data.</text>
</comment>
<feature type="domain" description="DNA helicase Pif1-like DEAD-box helicase" evidence="2">
    <location>
        <begin position="45"/>
        <end position="87"/>
    </location>
</feature>
<comment type="similarity">
    <text evidence="1">Belongs to the helicase family.</text>
</comment>
<reference evidence="3 4" key="1">
    <citation type="submission" date="2024-07" db="EMBL/GenBank/DDBJ databases">
        <title>Section-level genome sequencing and comparative genomics of Aspergillus sections Usti and Cavernicolus.</title>
        <authorList>
            <consortium name="Lawrence Berkeley National Laboratory"/>
            <person name="Nybo J.L."/>
            <person name="Vesth T.C."/>
            <person name="Theobald S."/>
            <person name="Frisvad J.C."/>
            <person name="Larsen T.O."/>
            <person name="Kjaerboelling I."/>
            <person name="Rothschild-Mancinelli K."/>
            <person name="Lyhne E.K."/>
            <person name="Kogle M.E."/>
            <person name="Barry K."/>
            <person name="Clum A."/>
            <person name="Na H."/>
            <person name="Ledsgaard L."/>
            <person name="Lin J."/>
            <person name="Lipzen A."/>
            <person name="Kuo A."/>
            <person name="Riley R."/>
            <person name="Mondo S."/>
            <person name="Labutti K."/>
            <person name="Haridas S."/>
            <person name="Pangalinan J."/>
            <person name="Salamov A.A."/>
            <person name="Simmons B.A."/>
            <person name="Magnuson J.K."/>
            <person name="Chen J."/>
            <person name="Drula E."/>
            <person name="Henrissat B."/>
            <person name="Wiebenga A."/>
            <person name="Lubbers R.J."/>
            <person name="Gomes A.C."/>
            <person name="Makela M.R."/>
            <person name="Stajich J."/>
            <person name="Grigoriev I.V."/>
            <person name="Mortensen U.H."/>
            <person name="De Vries R.P."/>
            <person name="Baker S.E."/>
            <person name="Andersen M.R."/>
        </authorList>
    </citation>
    <scope>NUCLEOTIDE SEQUENCE [LARGE SCALE GENOMIC DNA]</scope>
    <source>
        <strain evidence="3 4">CBS 588.65</strain>
    </source>
</reference>
<sequence>MPPRRKYCFRCKRPSQILSSCGPAFIAYLEITKDPAEVAEQLYFQLNTNQHQCFKQVLAAIKSSKPAEFFLQGPSGTGKIFLYQALFYYRPEARLFCVLYSLELCLYCCPTAVQPI</sequence>
<evidence type="ECO:0000313" key="3">
    <source>
        <dbReference type="EMBL" id="KAL2812051.1"/>
    </source>
</evidence>
<evidence type="ECO:0000256" key="1">
    <source>
        <dbReference type="RuleBase" id="RU363044"/>
    </source>
</evidence>
<comment type="cofactor">
    <cofactor evidence="1">
        <name>Mg(2+)</name>
        <dbReference type="ChEBI" id="CHEBI:18420"/>
    </cofactor>
</comment>